<evidence type="ECO:0000259" key="1">
    <source>
        <dbReference type="Pfam" id="PF13349"/>
    </source>
</evidence>
<evidence type="ECO:0000313" key="3">
    <source>
        <dbReference type="Proteomes" id="UP001501447"/>
    </source>
</evidence>
<name>A0ABN3PZX6_9ACTN</name>
<comment type="caution">
    <text evidence="2">The sequence shown here is derived from an EMBL/GenBank/DDBJ whole genome shotgun (WGS) entry which is preliminary data.</text>
</comment>
<accession>A0ABN3PZX6</accession>
<evidence type="ECO:0000313" key="2">
    <source>
        <dbReference type="EMBL" id="GAA2604833.1"/>
    </source>
</evidence>
<dbReference type="Gene3D" id="2.160.20.120">
    <property type="match status" value="1"/>
</dbReference>
<keyword evidence="3" id="KW-1185">Reference proteome</keyword>
<gene>
    <name evidence="2" type="ORF">GCM10009863_17940</name>
</gene>
<sequence length="291" mass="30427">MAPLWCHYGAMPEFETPQPINVTLDLIAGTVRVVASERTTTTVEVRPADSDEPQDVRAVEQTEVSYADGTLRLKTARWRSLVSTSGSLAVHIELPAGSRLQATASLGDYTCEGRLGHCDLKTSVGAIRVAEAETVRLKTGHGDISVEEVTGTAETAEVTAAGRIHVGRFAGPARVRNRLGDTTIGEAAGSLRTNASSGRTSVDIAHAGVNAETAQGGIRIGEVAHGSAVLKTGDGDIEAGIPEGTAAWLDVRTRLGAVRNTLGAVDGPVEAEETVELHARTGLGDILVRRP</sequence>
<organism evidence="2 3">
    <name type="scientific">Streptomyces axinellae</name>
    <dbReference type="NCBI Taxonomy" id="552788"/>
    <lineage>
        <taxon>Bacteria</taxon>
        <taxon>Bacillati</taxon>
        <taxon>Actinomycetota</taxon>
        <taxon>Actinomycetes</taxon>
        <taxon>Kitasatosporales</taxon>
        <taxon>Streptomycetaceae</taxon>
        <taxon>Streptomyces</taxon>
    </lineage>
</organism>
<dbReference type="Proteomes" id="UP001501447">
    <property type="component" value="Unassembled WGS sequence"/>
</dbReference>
<dbReference type="Pfam" id="PF13349">
    <property type="entry name" value="DUF4097"/>
    <property type="match status" value="1"/>
</dbReference>
<dbReference type="EMBL" id="BAAARJ010000005">
    <property type="protein sequence ID" value="GAA2604833.1"/>
    <property type="molecule type" value="Genomic_DNA"/>
</dbReference>
<feature type="domain" description="DUF4097" evidence="1">
    <location>
        <begin position="29"/>
        <end position="256"/>
    </location>
</feature>
<proteinExistence type="predicted"/>
<reference evidence="2 3" key="1">
    <citation type="journal article" date="2019" name="Int. J. Syst. Evol. Microbiol.">
        <title>The Global Catalogue of Microorganisms (GCM) 10K type strain sequencing project: providing services to taxonomists for standard genome sequencing and annotation.</title>
        <authorList>
            <consortium name="The Broad Institute Genomics Platform"/>
            <consortium name="The Broad Institute Genome Sequencing Center for Infectious Disease"/>
            <person name="Wu L."/>
            <person name="Ma J."/>
        </authorList>
    </citation>
    <scope>NUCLEOTIDE SEQUENCE [LARGE SCALE GENOMIC DNA]</scope>
    <source>
        <strain evidence="2 3">JCM 16373</strain>
    </source>
</reference>
<protein>
    <submittedName>
        <fullName evidence="2">DUF4097 family beta strand repeat-containing protein</fullName>
    </submittedName>
</protein>
<dbReference type="InterPro" id="IPR025164">
    <property type="entry name" value="Toastrack_DUF4097"/>
</dbReference>